<dbReference type="EMBL" id="JAHMUF010000016">
    <property type="protein sequence ID" value="KAG7192692.1"/>
    <property type="molecule type" value="Genomic_DNA"/>
</dbReference>
<dbReference type="InterPro" id="IPR048401">
    <property type="entry name" value="SLS1_C"/>
</dbReference>
<sequence length="767" mass="87902">MDASKRYVVLLPNQTGRKSSKKSIKTNKRGGVATRSSKNDGNVRDSTRSRTKQGILRASIADMYQSKMEDLNEGENLNIDSLRPSKDESSKVTIQRFELLRQLLTRGFTRAQLVDFIQTKYNDSDYKGLKKGLASRTKNALAEIVLEDIWGIQKTDELTSWDELALFKSVEMTDETMFLLLQENGRIIRYLSRSGAKILFDPDTMKLTFAGTELQVAKADEVWNVLQDNITREVVNLENIKQLFMEKYQEFPLLKFQKQTDVYFKPLKSANNDEYELVTLEKSQLKRAKRLLLWLLNYNGHLKENIFLPDLTEPKTLQFLPFKNDKAIPWTLRQDQLFELRSTENEKTSLMSKLIQKQLETFSDENMSNPRVSYETEIEFAKTLPSDRLPTSTEMAEMERTSLELLAELGFGSNEILESGDLNHEIEDDSKASEQIEGPSQLLSAQRENLYNELTDFSHADKLNGLRHNNKVMTVTLGNILFKNNVENVSIGDEIIPPNPKLDTLKSLPYVFSSDIPFATDKVLSLKPYGTSSLSTQEINRLLSEDPSHYSLQLKYAPTPFVKDSEQLREQVKYPQIEIWFDLDELKCVDIDSMAVVTVEGLNNCYVSLPKNKADLKITCQSTSSLLEDNEIKEENGSKKDDDELEIQAMLDLVTDRYSRFNNQPGLRKFLEKSKLGFNGRSKVQIESHIDFIIDGKSVRYQYLSVAHVRKLDFKYKERFVQLSLIEGGQLGGRQVEVNLVGELEDGINQESFNLLLDDSLDFVKEI</sequence>
<evidence type="ECO:0000259" key="3">
    <source>
        <dbReference type="Pfam" id="PF20778"/>
    </source>
</evidence>
<feature type="domain" description="SLS1 C-terminal" evidence="3">
    <location>
        <begin position="328"/>
        <end position="763"/>
    </location>
</feature>
<dbReference type="GeneID" id="66114847"/>
<evidence type="ECO:0000313" key="5">
    <source>
        <dbReference type="Proteomes" id="UP000790833"/>
    </source>
</evidence>
<keyword evidence="5" id="KW-1185">Reference proteome</keyword>
<evidence type="ECO:0000313" key="4">
    <source>
        <dbReference type="EMBL" id="KAG7192692.1"/>
    </source>
</evidence>
<name>A0A9P7V7N1_9ASCO</name>
<reference evidence="4" key="1">
    <citation type="submission" date="2021-03" db="EMBL/GenBank/DDBJ databases">
        <authorList>
            <person name="Palmer J.M."/>
        </authorList>
    </citation>
    <scope>NUCLEOTIDE SEQUENCE</scope>
    <source>
        <strain evidence="4">ARV_011</strain>
    </source>
</reference>
<dbReference type="OrthoDB" id="5392646at2759"/>
<accession>A0A9P7V7N1</accession>
<protein>
    <submittedName>
        <fullName evidence="4">Uncharacterized protein</fullName>
    </submittedName>
</protein>
<feature type="domain" description="SLS1 N-terminal" evidence="2">
    <location>
        <begin position="76"/>
        <end position="154"/>
    </location>
</feature>
<feature type="region of interest" description="Disordered" evidence="1">
    <location>
        <begin position="1"/>
        <end position="52"/>
    </location>
</feature>
<dbReference type="Pfam" id="PF20776">
    <property type="entry name" value="SLS1_N"/>
    <property type="match status" value="1"/>
</dbReference>
<dbReference type="Pfam" id="PF20778">
    <property type="entry name" value="SLS1_C"/>
    <property type="match status" value="1"/>
</dbReference>
<dbReference type="RefSeq" id="XP_043048242.1">
    <property type="nucleotide sequence ID" value="XM_043192270.1"/>
</dbReference>
<dbReference type="InterPro" id="IPR048400">
    <property type="entry name" value="SLS1_N"/>
</dbReference>
<proteinExistence type="predicted"/>
<organism evidence="4 5">
    <name type="scientific">Scheffersomyces spartinae</name>
    <dbReference type="NCBI Taxonomy" id="45513"/>
    <lineage>
        <taxon>Eukaryota</taxon>
        <taxon>Fungi</taxon>
        <taxon>Dikarya</taxon>
        <taxon>Ascomycota</taxon>
        <taxon>Saccharomycotina</taxon>
        <taxon>Pichiomycetes</taxon>
        <taxon>Debaryomycetaceae</taxon>
        <taxon>Scheffersomyces</taxon>
    </lineage>
</organism>
<feature type="compositionally biased region" description="Basic and acidic residues" evidence="1">
    <location>
        <begin position="37"/>
        <end position="48"/>
    </location>
</feature>
<dbReference type="AlphaFoldDB" id="A0A9P7V7N1"/>
<evidence type="ECO:0000256" key="1">
    <source>
        <dbReference type="SAM" id="MobiDB-lite"/>
    </source>
</evidence>
<gene>
    <name evidence="4" type="ORF">KQ657_001473</name>
</gene>
<evidence type="ECO:0000259" key="2">
    <source>
        <dbReference type="Pfam" id="PF20776"/>
    </source>
</evidence>
<dbReference type="Proteomes" id="UP000790833">
    <property type="component" value="Unassembled WGS sequence"/>
</dbReference>
<comment type="caution">
    <text evidence="4">The sequence shown here is derived from an EMBL/GenBank/DDBJ whole genome shotgun (WGS) entry which is preliminary data.</text>
</comment>
<feature type="compositionally biased region" description="Basic residues" evidence="1">
    <location>
        <begin position="18"/>
        <end position="28"/>
    </location>
</feature>